<dbReference type="Pfam" id="PF07690">
    <property type="entry name" value="MFS_1"/>
    <property type="match status" value="1"/>
</dbReference>
<gene>
    <name evidence="9" type="ORF">BGZ99_010215</name>
</gene>
<feature type="transmembrane region" description="Helical" evidence="7">
    <location>
        <begin position="474"/>
        <end position="494"/>
    </location>
</feature>
<evidence type="ECO:0000256" key="1">
    <source>
        <dbReference type="ARBA" id="ARBA00004141"/>
    </source>
</evidence>
<dbReference type="InterPro" id="IPR036259">
    <property type="entry name" value="MFS_trans_sf"/>
</dbReference>
<dbReference type="Gene3D" id="1.20.1720.10">
    <property type="entry name" value="Multidrug resistance protein D"/>
    <property type="match status" value="1"/>
</dbReference>
<dbReference type="OrthoDB" id="2130629at2759"/>
<dbReference type="GO" id="GO:0016020">
    <property type="term" value="C:membrane"/>
    <property type="evidence" value="ECO:0007669"/>
    <property type="project" value="UniProtKB-SubCell"/>
</dbReference>
<dbReference type="PANTHER" id="PTHR42718">
    <property type="entry name" value="MAJOR FACILITATOR SUPERFAMILY MULTIDRUG TRANSPORTER MFSC"/>
    <property type="match status" value="1"/>
</dbReference>
<feature type="transmembrane region" description="Helical" evidence="7">
    <location>
        <begin position="46"/>
        <end position="73"/>
    </location>
</feature>
<feature type="transmembrane region" description="Helical" evidence="7">
    <location>
        <begin position="173"/>
        <end position="196"/>
    </location>
</feature>
<feature type="transmembrane region" description="Helical" evidence="7">
    <location>
        <begin position="85"/>
        <end position="101"/>
    </location>
</feature>
<feature type="transmembrane region" description="Helical" evidence="7">
    <location>
        <begin position="433"/>
        <end position="454"/>
    </location>
</feature>
<feature type="transmembrane region" description="Helical" evidence="7">
    <location>
        <begin position="142"/>
        <end position="161"/>
    </location>
</feature>
<feature type="transmembrane region" description="Helical" evidence="7">
    <location>
        <begin position="393"/>
        <end position="413"/>
    </location>
</feature>
<evidence type="ECO:0000259" key="8">
    <source>
        <dbReference type="PROSITE" id="PS50850"/>
    </source>
</evidence>
<evidence type="ECO:0000256" key="4">
    <source>
        <dbReference type="ARBA" id="ARBA00022989"/>
    </source>
</evidence>
<evidence type="ECO:0000256" key="3">
    <source>
        <dbReference type="ARBA" id="ARBA00022692"/>
    </source>
</evidence>
<feature type="transmembrane region" description="Helical" evidence="7">
    <location>
        <begin position="113"/>
        <end position="130"/>
    </location>
</feature>
<dbReference type="GO" id="GO:0022857">
    <property type="term" value="F:transmembrane transporter activity"/>
    <property type="evidence" value="ECO:0007669"/>
    <property type="project" value="InterPro"/>
</dbReference>
<dbReference type="PANTHER" id="PTHR42718:SF9">
    <property type="entry name" value="MAJOR FACILITATOR SUPERFAMILY MULTIDRUG TRANSPORTER MFSC"/>
    <property type="match status" value="1"/>
</dbReference>
<keyword evidence="5 7" id="KW-0472">Membrane</keyword>
<evidence type="ECO:0000256" key="6">
    <source>
        <dbReference type="SAM" id="MobiDB-lite"/>
    </source>
</evidence>
<feature type="region of interest" description="Disordered" evidence="6">
    <location>
        <begin position="513"/>
        <end position="540"/>
    </location>
</feature>
<dbReference type="InterPro" id="IPR020846">
    <property type="entry name" value="MFS_dom"/>
</dbReference>
<dbReference type="SUPFAM" id="SSF103473">
    <property type="entry name" value="MFS general substrate transporter"/>
    <property type="match status" value="1"/>
</dbReference>
<comment type="caution">
    <text evidence="9">The sequence shown here is derived from an EMBL/GenBank/DDBJ whole genome shotgun (WGS) entry which is preliminary data.</text>
</comment>
<feature type="transmembrane region" description="Helical" evidence="7">
    <location>
        <begin position="305"/>
        <end position="328"/>
    </location>
</feature>
<keyword evidence="4 7" id="KW-1133">Transmembrane helix</keyword>
<dbReference type="PROSITE" id="PS50850">
    <property type="entry name" value="MFS"/>
    <property type="match status" value="1"/>
</dbReference>
<feature type="transmembrane region" description="Helical" evidence="7">
    <location>
        <begin position="340"/>
        <end position="357"/>
    </location>
</feature>
<feature type="transmembrane region" description="Helical" evidence="7">
    <location>
        <begin position="369"/>
        <end position="387"/>
    </location>
</feature>
<evidence type="ECO:0000256" key="7">
    <source>
        <dbReference type="SAM" id="Phobius"/>
    </source>
</evidence>
<dbReference type="InterPro" id="IPR011701">
    <property type="entry name" value="MFS"/>
</dbReference>
<proteinExistence type="predicted"/>
<dbReference type="Proteomes" id="UP000738325">
    <property type="component" value="Unassembled WGS sequence"/>
</dbReference>
<protein>
    <recommendedName>
        <fullName evidence="8">Major facilitator superfamily (MFS) profile domain-containing protein</fullName>
    </recommendedName>
</protein>
<name>A0A9P6R5B4_9FUNG</name>
<feature type="domain" description="Major facilitator superfamily (MFS) profile" evidence="8">
    <location>
        <begin position="47"/>
        <end position="498"/>
    </location>
</feature>
<feature type="transmembrane region" description="Helical" evidence="7">
    <location>
        <begin position="202"/>
        <end position="223"/>
    </location>
</feature>
<accession>A0A9P6R5B4</accession>
<dbReference type="EMBL" id="JAAAIP010000931">
    <property type="protein sequence ID" value="KAG0311389.1"/>
    <property type="molecule type" value="Genomic_DNA"/>
</dbReference>
<keyword evidence="10" id="KW-1185">Reference proteome</keyword>
<evidence type="ECO:0000256" key="5">
    <source>
        <dbReference type="ARBA" id="ARBA00023136"/>
    </source>
</evidence>
<dbReference type="Gene3D" id="1.20.1250.20">
    <property type="entry name" value="MFS general substrate transporter like domains"/>
    <property type="match status" value="1"/>
</dbReference>
<dbReference type="AlphaFoldDB" id="A0A9P6R5B4"/>
<evidence type="ECO:0000313" key="9">
    <source>
        <dbReference type="EMBL" id="KAG0311389.1"/>
    </source>
</evidence>
<feature type="transmembrane region" description="Helical" evidence="7">
    <location>
        <begin position="235"/>
        <end position="255"/>
    </location>
</feature>
<keyword evidence="2" id="KW-0813">Transport</keyword>
<organism evidence="9 10">
    <name type="scientific">Dissophora globulifera</name>
    <dbReference type="NCBI Taxonomy" id="979702"/>
    <lineage>
        <taxon>Eukaryota</taxon>
        <taxon>Fungi</taxon>
        <taxon>Fungi incertae sedis</taxon>
        <taxon>Mucoromycota</taxon>
        <taxon>Mortierellomycotina</taxon>
        <taxon>Mortierellomycetes</taxon>
        <taxon>Mortierellales</taxon>
        <taxon>Mortierellaceae</taxon>
        <taxon>Dissophora</taxon>
    </lineage>
</organism>
<sequence>MVSLHADSLCSEKNDAAPIEEQDPAKLEDQPSLTTFQRYCLKSQPLMLYVVSMAQFLDIVNGASMTVALVPIARDLNFEVQEQQWLISSYAVAFGGCLLIAGRMGDLFGHRRVFLSGLLWFGIWSLVNGFSTTPVMLCISRALQGMGAAAQIPTALALIAIKYPAGKARTRALSVFGAIGGMGAVTGLLLSGALTSTIGWQWIFYLSAILSAILFVLGVFAIPNNTGMHGESPKVDVGGATTATAGIVCVIYYISSGVETGWASAKTLPVLCVGIVLLILFVLIERRISYPIMPFHIWKHGAFTTSFVLIFTLQAAFQGYLYFSTLIFQEVMGYGILKTSLSYLVHGLVSVVVYSTLGKFLPRLSLKPVIALGFLSMGGSALMFAFVTSTSTYWVLPFISLIMNVFGLALVVLPAQITALRDAADDDQGVVGAVYNVGLQIGAPFGLAILTVISGKLNGTDSSPGPHRIYGYKYGLIGDAVFALVGLILTLVFLPNVKPTNVTDALLEEGGVSASEVSSRTEMDDVADQSGNTEEIKKKE</sequence>
<evidence type="ECO:0000313" key="10">
    <source>
        <dbReference type="Proteomes" id="UP000738325"/>
    </source>
</evidence>
<keyword evidence="3 7" id="KW-0812">Transmembrane</keyword>
<feature type="transmembrane region" description="Helical" evidence="7">
    <location>
        <begin position="267"/>
        <end position="284"/>
    </location>
</feature>
<comment type="subcellular location">
    <subcellularLocation>
        <location evidence="1">Membrane</location>
        <topology evidence="1">Multi-pass membrane protein</topology>
    </subcellularLocation>
</comment>
<evidence type="ECO:0000256" key="2">
    <source>
        <dbReference type="ARBA" id="ARBA00022448"/>
    </source>
</evidence>
<reference evidence="9" key="1">
    <citation type="journal article" date="2020" name="Fungal Divers.">
        <title>Resolving the Mortierellaceae phylogeny through synthesis of multi-gene phylogenetics and phylogenomics.</title>
        <authorList>
            <person name="Vandepol N."/>
            <person name="Liber J."/>
            <person name="Desiro A."/>
            <person name="Na H."/>
            <person name="Kennedy M."/>
            <person name="Barry K."/>
            <person name="Grigoriev I.V."/>
            <person name="Miller A.N."/>
            <person name="O'Donnell K."/>
            <person name="Stajich J.E."/>
            <person name="Bonito G."/>
        </authorList>
    </citation>
    <scope>NUCLEOTIDE SEQUENCE</scope>
    <source>
        <strain evidence="9">REB-010B</strain>
    </source>
</reference>